<gene>
    <name evidence="1" type="ORF">PR048_020957</name>
</gene>
<evidence type="ECO:0000313" key="2">
    <source>
        <dbReference type="Proteomes" id="UP001159363"/>
    </source>
</evidence>
<name>A0ABQ9GWV9_9NEOP</name>
<proteinExistence type="predicted"/>
<evidence type="ECO:0000313" key="1">
    <source>
        <dbReference type="EMBL" id="KAJ8876512.1"/>
    </source>
</evidence>
<keyword evidence="2" id="KW-1185">Reference proteome</keyword>
<dbReference type="EMBL" id="JARBHB010000008">
    <property type="protein sequence ID" value="KAJ8876512.1"/>
    <property type="molecule type" value="Genomic_DNA"/>
</dbReference>
<comment type="caution">
    <text evidence="1">The sequence shown here is derived from an EMBL/GenBank/DDBJ whole genome shotgun (WGS) entry which is preliminary data.</text>
</comment>
<protein>
    <submittedName>
        <fullName evidence="1">Uncharacterized protein</fullName>
    </submittedName>
</protein>
<dbReference type="Proteomes" id="UP001159363">
    <property type="component" value="Chromosome 7"/>
</dbReference>
<accession>A0ABQ9GWV9</accession>
<reference evidence="1 2" key="1">
    <citation type="submission" date="2023-02" db="EMBL/GenBank/DDBJ databases">
        <title>LHISI_Scaffold_Assembly.</title>
        <authorList>
            <person name="Stuart O.P."/>
            <person name="Cleave R."/>
            <person name="Magrath M.J.L."/>
            <person name="Mikheyev A.S."/>
        </authorList>
    </citation>
    <scope>NUCLEOTIDE SEQUENCE [LARGE SCALE GENOMIC DNA]</scope>
    <source>
        <strain evidence="1">Daus_M_001</strain>
        <tissue evidence="1">Leg muscle</tissue>
    </source>
</reference>
<sequence length="95" mass="11042">MHKNCPTANYIDRVPIRGMAEGEVYCHLGVLTGYRTAQTTEEDTAKMRDDLTHSDQSLFAPWQKMDATRIFLLSRMQFILRGAGYARRHWQHSKI</sequence>
<organism evidence="1 2">
    <name type="scientific">Dryococelus australis</name>
    <dbReference type="NCBI Taxonomy" id="614101"/>
    <lineage>
        <taxon>Eukaryota</taxon>
        <taxon>Metazoa</taxon>
        <taxon>Ecdysozoa</taxon>
        <taxon>Arthropoda</taxon>
        <taxon>Hexapoda</taxon>
        <taxon>Insecta</taxon>
        <taxon>Pterygota</taxon>
        <taxon>Neoptera</taxon>
        <taxon>Polyneoptera</taxon>
        <taxon>Phasmatodea</taxon>
        <taxon>Verophasmatodea</taxon>
        <taxon>Anareolatae</taxon>
        <taxon>Phasmatidae</taxon>
        <taxon>Eurycanthinae</taxon>
        <taxon>Dryococelus</taxon>
    </lineage>
</organism>